<accession>T0I8U2</accession>
<evidence type="ECO:0000313" key="2">
    <source>
        <dbReference type="Proteomes" id="UP000015525"/>
    </source>
</evidence>
<comment type="caution">
    <text evidence="1">The sequence shown here is derived from an EMBL/GenBank/DDBJ whole genome shotgun (WGS) entry which is preliminary data.</text>
</comment>
<dbReference type="Proteomes" id="UP000015525">
    <property type="component" value="Unassembled WGS sequence"/>
</dbReference>
<dbReference type="AlphaFoldDB" id="T0I8U2"/>
<sequence>MDGIVHGLRAITDIMAQTDGVEGAMLLGDGSVATFGLRLAHLTHANDQSIISLDRGKGQSAGPADIGARGGRRIVVLDRLVTLVERDDEFVARTGNGLQESELLAKPAMIGIFLDLREIFRVPAPAIGQGGGCRDIIDMFPQEYRAVIGNGLDRGAVDHAVGGAAPGISGVGQQCQDGG</sequence>
<gene>
    <name evidence="1" type="ORF">L288_08760</name>
</gene>
<evidence type="ECO:0000313" key="1">
    <source>
        <dbReference type="EMBL" id="EQB08105.1"/>
    </source>
</evidence>
<protein>
    <submittedName>
        <fullName evidence="1">Uncharacterized protein</fullName>
    </submittedName>
</protein>
<organism evidence="1 2">
    <name type="scientific">Sphingobium quisquiliarum P25</name>
    <dbReference type="NCBI Taxonomy" id="1329909"/>
    <lineage>
        <taxon>Bacteria</taxon>
        <taxon>Pseudomonadati</taxon>
        <taxon>Pseudomonadota</taxon>
        <taxon>Alphaproteobacteria</taxon>
        <taxon>Sphingomonadales</taxon>
        <taxon>Sphingomonadaceae</taxon>
        <taxon>Sphingobium</taxon>
    </lineage>
</organism>
<name>T0I8U2_9SPHN</name>
<reference evidence="1 2" key="1">
    <citation type="journal article" date="2013" name="Genome Announc.">
        <title>Draft Genome Sequence of Sphingobium quisquiliarum Strain P25T, a Novel Hexachlorocyclohexane (HCH)-Degrading Bacterium Isolated from an HCH Dumpsite.</title>
        <authorList>
            <person name="Kumar Singh A."/>
            <person name="Sangwan N."/>
            <person name="Sharma A."/>
            <person name="Gupta V."/>
            <person name="Khurana J.P."/>
            <person name="Lal R."/>
        </authorList>
    </citation>
    <scope>NUCLEOTIDE SEQUENCE [LARGE SCALE GENOMIC DNA]</scope>
    <source>
        <strain evidence="1 2">P25</strain>
    </source>
</reference>
<proteinExistence type="predicted"/>
<keyword evidence="2" id="KW-1185">Reference proteome</keyword>
<dbReference type="EMBL" id="ATHO01000071">
    <property type="protein sequence ID" value="EQB08105.1"/>
    <property type="molecule type" value="Genomic_DNA"/>
</dbReference>